<dbReference type="PANTHER" id="PTHR46737">
    <property type="entry name" value="OS02G0827600 PROTEIN"/>
    <property type="match status" value="1"/>
</dbReference>
<organism evidence="1 2">
    <name type="scientific">Apostasia shenzhenica</name>
    <dbReference type="NCBI Taxonomy" id="1088818"/>
    <lineage>
        <taxon>Eukaryota</taxon>
        <taxon>Viridiplantae</taxon>
        <taxon>Streptophyta</taxon>
        <taxon>Embryophyta</taxon>
        <taxon>Tracheophyta</taxon>
        <taxon>Spermatophyta</taxon>
        <taxon>Magnoliopsida</taxon>
        <taxon>Liliopsida</taxon>
        <taxon>Asparagales</taxon>
        <taxon>Orchidaceae</taxon>
        <taxon>Apostasioideae</taxon>
        <taxon>Apostasia</taxon>
    </lineage>
</organism>
<dbReference type="STRING" id="1088818.A0A2I0B8I3"/>
<proteinExistence type="predicted"/>
<accession>A0A2I0B8I3</accession>
<evidence type="ECO:0000313" key="2">
    <source>
        <dbReference type="Proteomes" id="UP000236161"/>
    </source>
</evidence>
<protein>
    <submittedName>
        <fullName evidence="1">Uncharacterized protein</fullName>
    </submittedName>
</protein>
<dbReference type="AlphaFoldDB" id="A0A2I0B8I3"/>
<dbReference type="EMBL" id="KZ451906">
    <property type="protein sequence ID" value="PKA64097.1"/>
    <property type="molecule type" value="Genomic_DNA"/>
</dbReference>
<dbReference type="Pfam" id="PF12049">
    <property type="entry name" value="DUF3531"/>
    <property type="match status" value="1"/>
</dbReference>
<dbReference type="OrthoDB" id="2014339at2759"/>
<dbReference type="PANTHER" id="PTHR46737:SF2">
    <property type="entry name" value="OS02G0827600 PROTEIN"/>
    <property type="match status" value="1"/>
</dbReference>
<reference evidence="1 2" key="1">
    <citation type="journal article" date="2017" name="Nature">
        <title>The Apostasia genome and the evolution of orchids.</title>
        <authorList>
            <person name="Zhang G.Q."/>
            <person name="Liu K.W."/>
            <person name="Li Z."/>
            <person name="Lohaus R."/>
            <person name="Hsiao Y.Y."/>
            <person name="Niu S.C."/>
            <person name="Wang J.Y."/>
            <person name="Lin Y.C."/>
            <person name="Xu Q."/>
            <person name="Chen L.J."/>
            <person name="Yoshida K."/>
            <person name="Fujiwara S."/>
            <person name="Wang Z.W."/>
            <person name="Zhang Y.Q."/>
            <person name="Mitsuda N."/>
            <person name="Wang M."/>
            <person name="Liu G.H."/>
            <person name="Pecoraro L."/>
            <person name="Huang H.X."/>
            <person name="Xiao X.J."/>
            <person name="Lin M."/>
            <person name="Wu X.Y."/>
            <person name="Wu W.L."/>
            <person name="Chen Y.Y."/>
            <person name="Chang S.B."/>
            <person name="Sakamoto S."/>
            <person name="Ohme-Takagi M."/>
            <person name="Yagi M."/>
            <person name="Zeng S.J."/>
            <person name="Shen C.Y."/>
            <person name="Yeh C.M."/>
            <person name="Luo Y.B."/>
            <person name="Tsai W.C."/>
            <person name="Van de Peer Y."/>
            <person name="Liu Z.J."/>
        </authorList>
    </citation>
    <scope>NUCLEOTIDE SEQUENCE [LARGE SCALE GENOMIC DNA]</scope>
    <source>
        <strain evidence="2">cv. Shenzhen</strain>
        <tissue evidence="1">Stem</tissue>
    </source>
</reference>
<name>A0A2I0B8I3_9ASPA</name>
<keyword evidence="2" id="KW-1185">Reference proteome</keyword>
<gene>
    <name evidence="1" type="ORF">AXF42_Ash005109</name>
</gene>
<sequence>MDYNPLYDADMAVRVMPSSFHDISDIEFQDNWGRVWVDLGTSDCFAVDILLNCLTQLSSEYLGIQQVIFGGQRMGDWEEGMTSPEDGYKLFKI</sequence>
<evidence type="ECO:0000313" key="1">
    <source>
        <dbReference type="EMBL" id="PKA64097.1"/>
    </source>
</evidence>
<dbReference type="Proteomes" id="UP000236161">
    <property type="component" value="Unassembled WGS sequence"/>
</dbReference>
<dbReference type="InterPro" id="IPR021920">
    <property type="entry name" value="DUF3531"/>
</dbReference>